<dbReference type="InParanoid" id="A0A401GYD4"/>
<evidence type="ECO:0000256" key="1">
    <source>
        <dbReference type="SAM" id="SignalP"/>
    </source>
</evidence>
<comment type="caution">
    <text evidence="2">The sequence shown here is derived from an EMBL/GenBank/DDBJ whole genome shotgun (WGS) entry which is preliminary data.</text>
</comment>
<dbReference type="AlphaFoldDB" id="A0A401GYD4"/>
<feature type="signal peptide" evidence="1">
    <location>
        <begin position="1"/>
        <end position="16"/>
    </location>
</feature>
<evidence type="ECO:0000313" key="3">
    <source>
        <dbReference type="Proteomes" id="UP000287166"/>
    </source>
</evidence>
<accession>A0A401GYD4</accession>
<dbReference type="OrthoDB" id="3188871at2759"/>
<feature type="chain" id="PRO_5019124715" evidence="1">
    <location>
        <begin position="17"/>
        <end position="176"/>
    </location>
</feature>
<keyword evidence="1" id="KW-0732">Signal</keyword>
<evidence type="ECO:0000313" key="2">
    <source>
        <dbReference type="EMBL" id="GBE87226.1"/>
    </source>
</evidence>
<dbReference type="Proteomes" id="UP000287166">
    <property type="component" value="Unassembled WGS sequence"/>
</dbReference>
<dbReference type="RefSeq" id="XP_027618139.1">
    <property type="nucleotide sequence ID" value="XM_027762338.1"/>
</dbReference>
<sequence>MSTDIVLLSLINWTESLLTAILNATTEATFNEAFDAFLSQDVHITVNGKHVTREQYKKQLSSEKWTERTSDPASVAFEGAVEVPADKNEPISNGVVGLFYKATIYGRFFILGAPSASTVNSSLNVVIAQDKSIPAPVYPPGVRGDFDDRRVTVLNQVVTDQANPIVLPKPLAENSA</sequence>
<protein>
    <submittedName>
        <fullName evidence="2">Uncharacterized protein</fullName>
    </submittedName>
</protein>
<keyword evidence="3" id="KW-1185">Reference proteome</keyword>
<gene>
    <name evidence="2" type="ORF">SCP_1004730</name>
</gene>
<name>A0A401GYD4_9APHY</name>
<dbReference type="EMBL" id="BFAD01000010">
    <property type="protein sequence ID" value="GBE87226.1"/>
    <property type="molecule type" value="Genomic_DNA"/>
</dbReference>
<organism evidence="2 3">
    <name type="scientific">Sparassis crispa</name>
    <dbReference type="NCBI Taxonomy" id="139825"/>
    <lineage>
        <taxon>Eukaryota</taxon>
        <taxon>Fungi</taxon>
        <taxon>Dikarya</taxon>
        <taxon>Basidiomycota</taxon>
        <taxon>Agaricomycotina</taxon>
        <taxon>Agaricomycetes</taxon>
        <taxon>Polyporales</taxon>
        <taxon>Sparassidaceae</taxon>
        <taxon>Sparassis</taxon>
    </lineage>
</organism>
<reference evidence="2 3" key="1">
    <citation type="journal article" date="2018" name="Sci. Rep.">
        <title>Genome sequence of the cauliflower mushroom Sparassis crispa (Hanabiratake) and its association with beneficial usage.</title>
        <authorList>
            <person name="Kiyama R."/>
            <person name="Furutani Y."/>
            <person name="Kawaguchi K."/>
            <person name="Nakanishi T."/>
        </authorList>
    </citation>
    <scope>NUCLEOTIDE SEQUENCE [LARGE SCALE GENOMIC DNA]</scope>
</reference>
<dbReference type="GeneID" id="38784143"/>
<proteinExistence type="predicted"/>